<dbReference type="AlphaFoldDB" id="A0A179B409"/>
<sequence length="140" mass="15723">MFRPEPGAGVVTLTAGLVVLAAILWFVGWHYAYAKRRGLQIELAPVVQTQRERWISTLQSIRAEDLRELHQLLSRTMREILGERAGRDLSTWTVADLRASGKFTSVCGLLESWEQPAFGPVSQADAEESVRRAVEEVSSW</sequence>
<feature type="transmembrane region" description="Helical" evidence="1">
    <location>
        <begin position="6"/>
        <end position="27"/>
    </location>
</feature>
<gene>
    <name evidence="2" type="ORF">A4H34_02810</name>
</gene>
<organism evidence="2 3">
    <name type="scientific">Peptidiphaga gingivicola</name>
    <dbReference type="NCBI Taxonomy" id="2741497"/>
    <lineage>
        <taxon>Bacteria</taxon>
        <taxon>Bacillati</taxon>
        <taxon>Actinomycetota</taxon>
        <taxon>Actinomycetes</taxon>
        <taxon>Actinomycetales</taxon>
        <taxon>Actinomycetaceae</taxon>
        <taxon>Peptidiphaga</taxon>
    </lineage>
</organism>
<dbReference type="Proteomes" id="UP000078368">
    <property type="component" value="Unassembled WGS sequence"/>
</dbReference>
<dbReference type="EMBL" id="LVZK01000001">
    <property type="protein sequence ID" value="OAP86125.1"/>
    <property type="molecule type" value="Genomic_DNA"/>
</dbReference>
<accession>A0A179B409</accession>
<evidence type="ECO:0000313" key="2">
    <source>
        <dbReference type="EMBL" id="OAP86125.1"/>
    </source>
</evidence>
<keyword evidence="1" id="KW-0472">Membrane</keyword>
<keyword evidence="1" id="KW-0812">Transmembrane</keyword>
<keyword evidence="1" id="KW-1133">Transmembrane helix</keyword>
<protein>
    <recommendedName>
        <fullName evidence="4">DUF4381 domain-containing protein</fullName>
    </recommendedName>
</protein>
<name>A0A179B409_9ACTO</name>
<comment type="caution">
    <text evidence="2">The sequence shown here is derived from an EMBL/GenBank/DDBJ whole genome shotgun (WGS) entry which is preliminary data.</text>
</comment>
<evidence type="ECO:0008006" key="4">
    <source>
        <dbReference type="Google" id="ProtNLM"/>
    </source>
</evidence>
<dbReference type="STRING" id="1823756.A4H34_02810"/>
<keyword evidence="3" id="KW-1185">Reference proteome</keyword>
<reference evidence="2 3" key="1">
    <citation type="submission" date="2016-04" db="EMBL/GenBank/DDBJ databases">
        <title>Peptidophaga gingivicola gen. nov., sp. nov., isolated from human subgingival plaque.</title>
        <authorList>
            <person name="Beall C.J."/>
            <person name="Mokrzan E.M."/>
            <person name="Griffen A.L."/>
            <person name="Leys E.J."/>
        </authorList>
    </citation>
    <scope>NUCLEOTIDE SEQUENCE [LARGE SCALE GENOMIC DNA]</scope>
    <source>
        <strain evidence="2 3">BA112</strain>
    </source>
</reference>
<evidence type="ECO:0000313" key="3">
    <source>
        <dbReference type="Proteomes" id="UP000078368"/>
    </source>
</evidence>
<evidence type="ECO:0000256" key="1">
    <source>
        <dbReference type="SAM" id="Phobius"/>
    </source>
</evidence>
<proteinExistence type="predicted"/>